<dbReference type="EMBL" id="KZ349529">
    <property type="protein sequence ID" value="PIO64835.1"/>
    <property type="molecule type" value="Genomic_DNA"/>
</dbReference>
<accession>A0A2G9U3R7</accession>
<dbReference type="Pfam" id="PF00102">
    <property type="entry name" value="Y_phosphatase"/>
    <property type="match status" value="1"/>
</dbReference>
<dbReference type="GO" id="GO:0004725">
    <property type="term" value="F:protein tyrosine phosphatase activity"/>
    <property type="evidence" value="ECO:0007669"/>
    <property type="project" value="InterPro"/>
</dbReference>
<feature type="domain" description="Tyrosine-protein phosphatase" evidence="2">
    <location>
        <begin position="1"/>
        <end position="189"/>
    </location>
</feature>
<reference evidence="3 4" key="1">
    <citation type="submission" date="2015-09" db="EMBL/GenBank/DDBJ databases">
        <title>Draft genome of the parasitic nematode Teladorsagia circumcincta isolate WARC Sus (inbred).</title>
        <authorList>
            <person name="Mitreva M."/>
        </authorList>
    </citation>
    <scope>NUCLEOTIDE SEQUENCE [LARGE SCALE GENOMIC DNA]</scope>
    <source>
        <strain evidence="3 4">S</strain>
    </source>
</reference>
<gene>
    <name evidence="3" type="ORF">TELCIR_13521</name>
</gene>
<dbReference type="InterPro" id="IPR000242">
    <property type="entry name" value="PTP_cat"/>
</dbReference>
<name>A0A2G9U3R7_TELCI</name>
<protein>
    <submittedName>
        <fullName evidence="3">Protein-tyrosine phosphatase</fullName>
    </submittedName>
</protein>
<dbReference type="OrthoDB" id="5849916at2759"/>
<proteinExistence type="predicted"/>
<dbReference type="AlphaFoldDB" id="A0A2G9U3R7"/>
<dbReference type="InterPro" id="IPR050348">
    <property type="entry name" value="Protein-Tyr_Phosphatase"/>
</dbReference>
<dbReference type="Gene3D" id="3.90.190.10">
    <property type="entry name" value="Protein tyrosine phosphatase superfamily"/>
    <property type="match status" value="1"/>
</dbReference>
<evidence type="ECO:0000313" key="4">
    <source>
        <dbReference type="Proteomes" id="UP000230423"/>
    </source>
</evidence>
<evidence type="ECO:0000313" key="3">
    <source>
        <dbReference type="EMBL" id="PIO64835.1"/>
    </source>
</evidence>
<dbReference type="PRINTS" id="PR00700">
    <property type="entry name" value="PRTYPHPHTASE"/>
</dbReference>
<dbReference type="SUPFAM" id="SSF52799">
    <property type="entry name" value="(Phosphotyrosine protein) phosphatases II"/>
    <property type="match status" value="1"/>
</dbReference>
<dbReference type="InterPro" id="IPR029021">
    <property type="entry name" value="Prot-tyrosine_phosphatase-like"/>
</dbReference>
<evidence type="ECO:0000259" key="2">
    <source>
        <dbReference type="PROSITE" id="PS50055"/>
    </source>
</evidence>
<dbReference type="PROSITE" id="PS50055">
    <property type="entry name" value="TYR_PHOSPHATASE_PTP"/>
    <property type="match status" value="1"/>
</dbReference>
<sequence length="194" mass="22496">AKEGDCDYFPATYACCERDDYIITEAPTKENYRDYWRMDGCKICVSLSEKLSASDGSLCYPYWPSKEGEKMEIEGNRFVIECKKRNDMKGYVIYDLRIASTDPSVDAVASKQMDSKQKPADQQEEDEDKKWRLVTFMHFDAWPPDTWPDLDLLGPFVHNLSKREVQVMRKSLDNYIPPVVIQSHDGLGRMLVQE</sequence>
<keyword evidence="4" id="KW-1185">Reference proteome</keyword>
<organism evidence="3 4">
    <name type="scientific">Teladorsagia circumcincta</name>
    <name type="common">Brown stomach worm</name>
    <name type="synonym">Ostertagia circumcincta</name>
    <dbReference type="NCBI Taxonomy" id="45464"/>
    <lineage>
        <taxon>Eukaryota</taxon>
        <taxon>Metazoa</taxon>
        <taxon>Ecdysozoa</taxon>
        <taxon>Nematoda</taxon>
        <taxon>Chromadorea</taxon>
        <taxon>Rhabditida</taxon>
        <taxon>Rhabditina</taxon>
        <taxon>Rhabditomorpha</taxon>
        <taxon>Strongyloidea</taxon>
        <taxon>Trichostrongylidae</taxon>
        <taxon>Teladorsagia</taxon>
    </lineage>
</organism>
<feature type="region of interest" description="Disordered" evidence="1">
    <location>
        <begin position="107"/>
        <end position="127"/>
    </location>
</feature>
<evidence type="ECO:0000256" key="1">
    <source>
        <dbReference type="SAM" id="MobiDB-lite"/>
    </source>
</evidence>
<dbReference type="PANTHER" id="PTHR19134">
    <property type="entry name" value="RECEPTOR-TYPE TYROSINE-PROTEIN PHOSPHATASE"/>
    <property type="match status" value="1"/>
</dbReference>
<feature type="non-terminal residue" evidence="3">
    <location>
        <position position="1"/>
    </location>
</feature>
<dbReference type="Proteomes" id="UP000230423">
    <property type="component" value="Unassembled WGS sequence"/>
</dbReference>
<dbReference type="PANTHER" id="PTHR19134:SF561">
    <property type="entry name" value="PROTEIN TYROSINE PHOSPHATASE 36E, ISOFORM A"/>
    <property type="match status" value="1"/>
</dbReference>